<reference evidence="3" key="1">
    <citation type="submission" date="2023-07" db="EMBL/GenBank/DDBJ databases">
        <title>A chromosome-level genome assembly of Lolium multiflorum.</title>
        <authorList>
            <person name="Chen Y."/>
            <person name="Copetti D."/>
            <person name="Kolliker R."/>
            <person name="Studer B."/>
        </authorList>
    </citation>
    <scope>NUCLEOTIDE SEQUENCE</scope>
    <source>
        <strain evidence="3">02402/16</strain>
        <tissue evidence="3">Leaf</tissue>
    </source>
</reference>
<evidence type="ECO:0000259" key="2">
    <source>
        <dbReference type="Pfam" id="PF00078"/>
    </source>
</evidence>
<evidence type="ECO:0000313" key="3">
    <source>
        <dbReference type="EMBL" id="KAK1649758.1"/>
    </source>
</evidence>
<evidence type="ECO:0000313" key="4">
    <source>
        <dbReference type="Proteomes" id="UP001231189"/>
    </source>
</evidence>
<dbReference type="EMBL" id="JAUUTY010000004">
    <property type="protein sequence ID" value="KAK1649758.1"/>
    <property type="molecule type" value="Genomic_DNA"/>
</dbReference>
<comment type="caution">
    <text evidence="3">The sequence shown here is derived from an EMBL/GenBank/DDBJ whole genome shotgun (WGS) entry which is preliminary data.</text>
</comment>
<sequence length="301" mass="33894">MKAEILVEVKKEIQKMLDAGFIRPCRYAEWISNVVPVEKKDGRWRVAIDFRNLNSATPKDEYPMPVAETLINAAAGHKVLSFMDGNAGYNQIFMAPEDIHKTAFRVPGSVGLFEYVVMTFGLKNAGATYQRAMNYIFHDLIGKLVEIYIDVHQNIAKRGAWMEILVTKYSRNWTKSTPRFLFCPEASRTPESRQRGALVGEMTWWRGPGPGRATYGVVASLTLLRRLFAYIKPLHRKPLRRKPRYEKSSRAAVIAKPRSGGQESLFRHPAGAGKCPEGFSIDTAAISTAIFITAAAPMRRE</sequence>
<proteinExistence type="predicted"/>
<dbReference type="InterPro" id="IPR043502">
    <property type="entry name" value="DNA/RNA_pol_sf"/>
</dbReference>
<dbReference type="CDD" id="cd01647">
    <property type="entry name" value="RT_LTR"/>
    <property type="match status" value="1"/>
</dbReference>
<keyword evidence="4" id="KW-1185">Reference proteome</keyword>
<protein>
    <recommendedName>
        <fullName evidence="2">Reverse transcriptase domain-containing protein</fullName>
    </recommendedName>
</protein>
<name>A0AAD8WB27_LOLMU</name>
<dbReference type="PANTHER" id="PTHR24559:SF444">
    <property type="entry name" value="REVERSE TRANSCRIPTASE DOMAIN-CONTAINING PROTEIN"/>
    <property type="match status" value="1"/>
</dbReference>
<dbReference type="Proteomes" id="UP001231189">
    <property type="component" value="Unassembled WGS sequence"/>
</dbReference>
<dbReference type="Pfam" id="PF00078">
    <property type="entry name" value="RVT_1"/>
    <property type="match status" value="1"/>
</dbReference>
<feature type="region of interest" description="Disordered" evidence="1">
    <location>
        <begin position="242"/>
        <end position="267"/>
    </location>
</feature>
<dbReference type="InterPro" id="IPR053134">
    <property type="entry name" value="RNA-dir_DNA_polymerase"/>
</dbReference>
<dbReference type="SUPFAM" id="SSF56672">
    <property type="entry name" value="DNA/RNA polymerases"/>
    <property type="match status" value="1"/>
</dbReference>
<organism evidence="3 4">
    <name type="scientific">Lolium multiflorum</name>
    <name type="common">Italian ryegrass</name>
    <name type="synonym">Lolium perenne subsp. multiflorum</name>
    <dbReference type="NCBI Taxonomy" id="4521"/>
    <lineage>
        <taxon>Eukaryota</taxon>
        <taxon>Viridiplantae</taxon>
        <taxon>Streptophyta</taxon>
        <taxon>Embryophyta</taxon>
        <taxon>Tracheophyta</taxon>
        <taxon>Spermatophyta</taxon>
        <taxon>Magnoliopsida</taxon>
        <taxon>Liliopsida</taxon>
        <taxon>Poales</taxon>
        <taxon>Poaceae</taxon>
        <taxon>BOP clade</taxon>
        <taxon>Pooideae</taxon>
        <taxon>Poodae</taxon>
        <taxon>Poeae</taxon>
        <taxon>Poeae Chloroplast Group 2 (Poeae type)</taxon>
        <taxon>Loliodinae</taxon>
        <taxon>Loliinae</taxon>
        <taxon>Lolium</taxon>
    </lineage>
</organism>
<dbReference type="Gene3D" id="3.30.70.270">
    <property type="match status" value="1"/>
</dbReference>
<evidence type="ECO:0000256" key="1">
    <source>
        <dbReference type="SAM" id="MobiDB-lite"/>
    </source>
</evidence>
<dbReference type="InterPro" id="IPR000477">
    <property type="entry name" value="RT_dom"/>
</dbReference>
<feature type="domain" description="Reverse transcriptase" evidence="2">
    <location>
        <begin position="37"/>
        <end position="150"/>
    </location>
</feature>
<dbReference type="PANTHER" id="PTHR24559">
    <property type="entry name" value="TRANSPOSON TY3-I GAG-POL POLYPROTEIN"/>
    <property type="match status" value="1"/>
</dbReference>
<gene>
    <name evidence="3" type="ORF">QYE76_067563</name>
</gene>
<accession>A0AAD8WB27</accession>
<dbReference type="Gene3D" id="3.10.10.10">
    <property type="entry name" value="HIV Type 1 Reverse Transcriptase, subunit A, domain 1"/>
    <property type="match status" value="1"/>
</dbReference>
<dbReference type="InterPro" id="IPR043128">
    <property type="entry name" value="Rev_trsase/Diguanyl_cyclase"/>
</dbReference>
<dbReference type="AlphaFoldDB" id="A0AAD8WB27"/>